<dbReference type="SUPFAM" id="SSF57196">
    <property type="entry name" value="EGF/Laminin"/>
    <property type="match status" value="4"/>
</dbReference>
<feature type="disulfide bond" evidence="3">
    <location>
        <begin position="507"/>
        <end position="516"/>
    </location>
</feature>
<dbReference type="PANTHER" id="PTHR24273:SF32">
    <property type="entry name" value="HYALIN"/>
    <property type="match status" value="1"/>
</dbReference>
<feature type="chain" id="PRO_5040477685" evidence="4">
    <location>
        <begin position="26"/>
        <end position="874"/>
    </location>
</feature>
<feature type="domain" description="HYR" evidence="6">
    <location>
        <begin position="765"/>
        <end position="847"/>
    </location>
</feature>
<name>A0A9Q1CBX0_HOLLE</name>
<evidence type="ECO:0000313" key="8">
    <source>
        <dbReference type="Proteomes" id="UP001152320"/>
    </source>
</evidence>
<dbReference type="InterPro" id="IPR000742">
    <property type="entry name" value="EGF"/>
</dbReference>
<comment type="caution">
    <text evidence="7">The sequence shown here is derived from an EMBL/GenBank/DDBJ whole genome shotgun (WGS) entry which is preliminary data.</text>
</comment>
<dbReference type="PROSITE" id="PS01186">
    <property type="entry name" value="EGF_2"/>
    <property type="match status" value="3"/>
</dbReference>
<feature type="domain" description="HYR" evidence="6">
    <location>
        <begin position="294"/>
        <end position="376"/>
    </location>
</feature>
<dbReference type="PROSITE" id="PS00022">
    <property type="entry name" value="EGF_1"/>
    <property type="match status" value="2"/>
</dbReference>
<sequence length="874" mass="91982">MATAGWRRATFVAVFLSCWKGFSDAQIVDTFSSCENLLPIESFRETDFPDVTTTVRAGEPVINGQPFFEITTTVGALLSSFSYQVFGVIDGQILPVGVIIGPSRDFPCGQASVVGVPQPETDAGISEYMFFWVPLQVDLSTISALLLRCVAVRGNQYEVFEQLLINVLDANVCSPNPCQNGGQCTANVQLQTANCNCIQGFQGLICDRVSENNAPSYPVCPLLSRVTSLAENIGNFVTWMIEDCADTEDGSITPVCNPLSGSLFDLGVSGVTCTCTDSADVSTHCVFLVIVLPVNNAPSTPVCPPVAPRPTIPGNIGNLLSWVIEDCSDVEDTSISPVCDPPSGSFFTVGSRLVTCSCTDSGGLSSQCTFTATVLSEDFSCYVCRGEDQCSRSIQQLQTVSCGPGSICAFVNVTFVLGSGGAPISQLFRDCVEDRTQTAGCVTASSYLNDYIAADFPSIDIISEFGTACFCDVDLCEPEFAVVCSPNPCQNGGTCIPQGPSTFICDCPPGFSRPVCGAPPSRPNCPTDPINERVPLGTSSLALFFGPVTCTTAQLQTITATCTPASGSNFNVGVTNVTCVCTNVVNDVPLRSSCNFQVNVTQVCPVPNPCQNGGTCVPGGLSSFICNCPPGFSRPFCATRPSPPDCPSAPITVQAAPGSQVTVAVFGPFFCDIAPPQQIGILLATCTPSSGSLFGLGLTTVVCVCSDGSATSACEFDVNVLEAPGPCNPNPCRNNGTCVVTGTFETNICLCPPRIFGDMCQFPMVDTNPPLIVGCPDDITIDVDLSSGGTEVSFTEPTAIDDSGVDILSRSHAPGDFFTVGETTVVYIFEDFSGNNATCEFRVVVNPGLIQIRLLLIVQLVSAFLLIRYLEVTS</sequence>
<dbReference type="Gene3D" id="2.10.25.10">
    <property type="entry name" value="Laminin"/>
    <property type="match status" value="4"/>
</dbReference>
<reference evidence="7" key="1">
    <citation type="submission" date="2021-10" db="EMBL/GenBank/DDBJ databases">
        <title>Tropical sea cucumber genome reveals ecological adaptation and Cuvierian tubules defense mechanism.</title>
        <authorList>
            <person name="Chen T."/>
        </authorList>
    </citation>
    <scope>NUCLEOTIDE SEQUENCE</scope>
    <source>
        <strain evidence="7">Nanhai2018</strain>
        <tissue evidence="7">Muscle</tissue>
    </source>
</reference>
<dbReference type="CDD" id="cd00054">
    <property type="entry name" value="EGF_CA"/>
    <property type="match status" value="2"/>
</dbReference>
<keyword evidence="8" id="KW-1185">Reference proteome</keyword>
<feature type="disulfide bond" evidence="3">
    <location>
        <begin position="628"/>
        <end position="637"/>
    </location>
</feature>
<evidence type="ECO:0000256" key="4">
    <source>
        <dbReference type="SAM" id="SignalP"/>
    </source>
</evidence>
<dbReference type="EMBL" id="JAIZAY010000005">
    <property type="protein sequence ID" value="KAJ8042437.1"/>
    <property type="molecule type" value="Genomic_DNA"/>
</dbReference>
<evidence type="ECO:0000259" key="5">
    <source>
        <dbReference type="PROSITE" id="PS50026"/>
    </source>
</evidence>
<gene>
    <name evidence="7" type="ORF">HOLleu_13495</name>
</gene>
<feature type="domain" description="HYR" evidence="6">
    <location>
        <begin position="515"/>
        <end position="602"/>
    </location>
</feature>
<dbReference type="SMART" id="SM00181">
    <property type="entry name" value="EGF"/>
    <property type="match status" value="4"/>
</dbReference>
<feature type="disulfide bond" evidence="3">
    <location>
        <begin position="751"/>
        <end position="760"/>
    </location>
</feature>
<evidence type="ECO:0000259" key="6">
    <source>
        <dbReference type="PROSITE" id="PS50825"/>
    </source>
</evidence>
<dbReference type="Pfam" id="PF00008">
    <property type="entry name" value="EGF"/>
    <property type="match status" value="3"/>
</dbReference>
<dbReference type="OrthoDB" id="412711at2759"/>
<comment type="caution">
    <text evidence="3">Lacks conserved residue(s) required for the propagation of feature annotation.</text>
</comment>
<organism evidence="7 8">
    <name type="scientific">Holothuria leucospilota</name>
    <name type="common">Black long sea cucumber</name>
    <name type="synonym">Mertensiothuria leucospilota</name>
    <dbReference type="NCBI Taxonomy" id="206669"/>
    <lineage>
        <taxon>Eukaryota</taxon>
        <taxon>Metazoa</taxon>
        <taxon>Echinodermata</taxon>
        <taxon>Eleutherozoa</taxon>
        <taxon>Echinozoa</taxon>
        <taxon>Holothuroidea</taxon>
        <taxon>Aspidochirotacea</taxon>
        <taxon>Aspidochirotida</taxon>
        <taxon>Holothuriidae</taxon>
        <taxon>Holothuria</taxon>
    </lineage>
</organism>
<protein>
    <submittedName>
        <fullName evidence="7">Hyalin</fullName>
    </submittedName>
</protein>
<keyword evidence="4" id="KW-0732">Signal</keyword>
<evidence type="ECO:0000256" key="1">
    <source>
        <dbReference type="ARBA" id="ARBA00022737"/>
    </source>
</evidence>
<feature type="domain" description="EGF-like" evidence="5">
    <location>
        <begin position="723"/>
        <end position="761"/>
    </location>
</feature>
<dbReference type="PROSITE" id="PS50026">
    <property type="entry name" value="EGF_3"/>
    <property type="match status" value="4"/>
</dbReference>
<feature type="domain" description="EGF-like" evidence="5">
    <location>
        <begin position="600"/>
        <end position="638"/>
    </location>
</feature>
<evidence type="ECO:0000256" key="3">
    <source>
        <dbReference type="PROSITE-ProRule" id="PRU00076"/>
    </source>
</evidence>
<feature type="signal peptide" evidence="4">
    <location>
        <begin position="1"/>
        <end position="25"/>
    </location>
</feature>
<feature type="domain" description="HYR" evidence="6">
    <location>
        <begin position="210"/>
        <end position="293"/>
    </location>
</feature>
<dbReference type="PANTHER" id="PTHR24273">
    <property type="entry name" value="FI04643P-RELATED"/>
    <property type="match status" value="1"/>
</dbReference>
<dbReference type="InterPro" id="IPR001881">
    <property type="entry name" value="EGF-like_Ca-bd_dom"/>
</dbReference>
<dbReference type="AlphaFoldDB" id="A0A9Q1CBX0"/>
<keyword evidence="2 3" id="KW-1015">Disulfide bond</keyword>
<proteinExistence type="predicted"/>
<feature type="disulfide bond" evidence="3">
    <location>
        <begin position="732"/>
        <end position="749"/>
    </location>
</feature>
<feature type="domain" description="EGF-like" evidence="5">
    <location>
        <begin position="169"/>
        <end position="207"/>
    </location>
</feature>
<keyword evidence="1" id="KW-0677">Repeat</keyword>
<keyword evidence="3" id="KW-0245">EGF-like domain</keyword>
<feature type="domain" description="EGF-like" evidence="5">
    <location>
        <begin position="480"/>
        <end position="517"/>
    </location>
</feature>
<evidence type="ECO:0000313" key="7">
    <source>
        <dbReference type="EMBL" id="KAJ8042437.1"/>
    </source>
</evidence>
<dbReference type="SMART" id="SM00179">
    <property type="entry name" value="EGF_CA"/>
    <property type="match status" value="3"/>
</dbReference>
<dbReference type="Pfam" id="PF02494">
    <property type="entry name" value="HYR"/>
    <property type="match status" value="3"/>
</dbReference>
<accession>A0A9Q1CBX0</accession>
<feature type="disulfide bond" evidence="3">
    <location>
        <begin position="178"/>
        <end position="195"/>
    </location>
</feature>
<dbReference type="GO" id="GO:0005509">
    <property type="term" value="F:calcium ion binding"/>
    <property type="evidence" value="ECO:0007669"/>
    <property type="project" value="InterPro"/>
</dbReference>
<dbReference type="InterPro" id="IPR003410">
    <property type="entry name" value="HYR_dom"/>
</dbReference>
<feature type="disulfide bond" evidence="3">
    <location>
        <begin position="197"/>
        <end position="206"/>
    </location>
</feature>
<evidence type="ECO:0000256" key="2">
    <source>
        <dbReference type="ARBA" id="ARBA00023157"/>
    </source>
</evidence>
<dbReference type="Proteomes" id="UP001152320">
    <property type="component" value="Chromosome 5"/>
</dbReference>
<dbReference type="PROSITE" id="PS50825">
    <property type="entry name" value="HYR"/>
    <property type="match status" value="4"/>
</dbReference>